<gene>
    <name evidence="3" type="ORF">CIW82_18085</name>
</gene>
<dbReference type="Gene3D" id="2.40.160.180">
    <property type="entry name" value="Carbohydrate-selective porin OprB"/>
    <property type="match status" value="1"/>
</dbReference>
<evidence type="ECO:0000313" key="4">
    <source>
        <dbReference type="Proteomes" id="UP000220394"/>
    </source>
</evidence>
<dbReference type="Pfam" id="PF04966">
    <property type="entry name" value="OprB"/>
    <property type="match status" value="1"/>
</dbReference>
<dbReference type="KEGG" id="ato:CIW82_18085"/>
<protein>
    <submittedName>
        <fullName evidence="3">Uncharacterized protein</fullName>
    </submittedName>
</protein>
<evidence type="ECO:0000256" key="2">
    <source>
        <dbReference type="RuleBase" id="RU363072"/>
    </source>
</evidence>
<dbReference type="AlphaFoldDB" id="A0A291PLK7"/>
<accession>A0A291PLK7</accession>
<comment type="similarity">
    <text evidence="1 2">Belongs to the OprB family.</text>
</comment>
<reference evidence="3 4" key="1">
    <citation type="submission" date="2017-08" db="EMBL/GenBank/DDBJ databases">
        <title>Complete Genome Sequence of Acetobacter tropicalis Oregon-R-modENCODE STRAIN BDGP1, an acetic acid bacterium isolated from Drosophila melanogaster gut.</title>
        <authorList>
            <person name="Wan K.H."/>
            <person name="Yu C."/>
            <person name="Park S."/>
            <person name="Hammonds A.S."/>
            <person name="Booth B.W."/>
            <person name="Celniker S.E."/>
        </authorList>
    </citation>
    <scope>NUCLEOTIDE SEQUENCE [LARGE SCALE GENOMIC DNA]</scope>
    <source>
        <strain evidence="3 4">BDGP1</strain>
    </source>
</reference>
<dbReference type="InterPro" id="IPR038673">
    <property type="entry name" value="OprB_sf"/>
</dbReference>
<sequence>MPKILSDQVYAGTSLLGVIPYPPFDRFGVMYSYYQIGHSLTEGQKLRQNAGMSLGAFVNGPQTHAATLEAYYGIPVMPGLVVQPVFEYMMRSGETSKIPNAILTGVKLLAAL</sequence>
<dbReference type="GO" id="GO:0015288">
    <property type="term" value="F:porin activity"/>
    <property type="evidence" value="ECO:0007669"/>
    <property type="project" value="InterPro"/>
</dbReference>
<organism evidence="3 4">
    <name type="scientific">Acetobacter tropicalis</name>
    <dbReference type="NCBI Taxonomy" id="104102"/>
    <lineage>
        <taxon>Bacteria</taxon>
        <taxon>Pseudomonadati</taxon>
        <taxon>Pseudomonadota</taxon>
        <taxon>Alphaproteobacteria</taxon>
        <taxon>Acetobacterales</taxon>
        <taxon>Acetobacteraceae</taxon>
        <taxon>Acetobacter</taxon>
    </lineage>
</organism>
<proteinExistence type="inferred from homology"/>
<dbReference type="InterPro" id="IPR007049">
    <property type="entry name" value="Carb-sel_porin_OprB"/>
</dbReference>
<dbReference type="GO" id="GO:0008643">
    <property type="term" value="P:carbohydrate transport"/>
    <property type="evidence" value="ECO:0007669"/>
    <property type="project" value="InterPro"/>
</dbReference>
<evidence type="ECO:0000313" key="3">
    <source>
        <dbReference type="EMBL" id="ATJ92295.1"/>
    </source>
</evidence>
<dbReference type="GO" id="GO:0016020">
    <property type="term" value="C:membrane"/>
    <property type="evidence" value="ECO:0007669"/>
    <property type="project" value="InterPro"/>
</dbReference>
<name>A0A291PLK7_9PROT</name>
<dbReference type="Proteomes" id="UP000220394">
    <property type="component" value="Chromosome"/>
</dbReference>
<dbReference type="EMBL" id="CP022699">
    <property type="protein sequence ID" value="ATJ92295.1"/>
    <property type="molecule type" value="Genomic_DNA"/>
</dbReference>
<evidence type="ECO:0000256" key="1">
    <source>
        <dbReference type="ARBA" id="ARBA00008769"/>
    </source>
</evidence>